<gene>
    <name evidence="1" type="ORF">Anapl_01705</name>
</gene>
<accession>R0LMS9</accession>
<name>R0LMS9_ANAPL</name>
<evidence type="ECO:0000313" key="2">
    <source>
        <dbReference type="Proteomes" id="UP000296049"/>
    </source>
</evidence>
<proteinExistence type="predicted"/>
<dbReference type="EMBL" id="KB742899">
    <property type="protein sequence ID" value="EOB03010.1"/>
    <property type="molecule type" value="Genomic_DNA"/>
</dbReference>
<protein>
    <submittedName>
        <fullName evidence="1">Uncharacterized protein</fullName>
    </submittedName>
</protein>
<organism evidence="1 2">
    <name type="scientific">Anas platyrhynchos</name>
    <name type="common">Mallard</name>
    <name type="synonym">Anas boschas</name>
    <dbReference type="NCBI Taxonomy" id="8839"/>
    <lineage>
        <taxon>Eukaryota</taxon>
        <taxon>Metazoa</taxon>
        <taxon>Chordata</taxon>
        <taxon>Craniata</taxon>
        <taxon>Vertebrata</taxon>
        <taxon>Euteleostomi</taxon>
        <taxon>Archelosauria</taxon>
        <taxon>Archosauria</taxon>
        <taxon>Dinosauria</taxon>
        <taxon>Saurischia</taxon>
        <taxon>Theropoda</taxon>
        <taxon>Coelurosauria</taxon>
        <taxon>Aves</taxon>
        <taxon>Neognathae</taxon>
        <taxon>Galloanserae</taxon>
        <taxon>Anseriformes</taxon>
        <taxon>Anatidae</taxon>
        <taxon>Anatinae</taxon>
        <taxon>Anas</taxon>
    </lineage>
</organism>
<evidence type="ECO:0000313" key="1">
    <source>
        <dbReference type="EMBL" id="EOB03010.1"/>
    </source>
</evidence>
<dbReference type="Proteomes" id="UP000296049">
    <property type="component" value="Unassembled WGS sequence"/>
</dbReference>
<dbReference type="AlphaFoldDB" id="R0LMS9"/>
<feature type="non-terminal residue" evidence="1">
    <location>
        <position position="26"/>
    </location>
</feature>
<reference evidence="2" key="1">
    <citation type="journal article" date="2013" name="Nat. Genet.">
        <title>The duck genome and transcriptome provide insight into an avian influenza virus reservoir species.</title>
        <authorList>
            <person name="Huang Y."/>
            <person name="Li Y."/>
            <person name="Burt D.W."/>
            <person name="Chen H."/>
            <person name="Zhang Y."/>
            <person name="Qian W."/>
            <person name="Kim H."/>
            <person name="Gan S."/>
            <person name="Zhao Y."/>
            <person name="Li J."/>
            <person name="Yi K."/>
            <person name="Feng H."/>
            <person name="Zhu P."/>
            <person name="Li B."/>
            <person name="Liu Q."/>
            <person name="Fairley S."/>
            <person name="Magor K.E."/>
            <person name="Du Z."/>
            <person name="Hu X."/>
            <person name="Goodman L."/>
            <person name="Tafer H."/>
            <person name="Vignal A."/>
            <person name="Lee T."/>
            <person name="Kim K.W."/>
            <person name="Sheng Z."/>
            <person name="An Y."/>
            <person name="Searle S."/>
            <person name="Herrero J."/>
            <person name="Groenen M.A."/>
            <person name="Crooijmans R.P."/>
            <person name="Faraut T."/>
            <person name="Cai Q."/>
            <person name="Webster R.G."/>
            <person name="Aldridge J.R."/>
            <person name="Warren W.C."/>
            <person name="Bartschat S."/>
            <person name="Kehr S."/>
            <person name="Marz M."/>
            <person name="Stadler P.F."/>
            <person name="Smith J."/>
            <person name="Kraus R.H."/>
            <person name="Zhao Y."/>
            <person name="Ren L."/>
            <person name="Fei J."/>
            <person name="Morisson M."/>
            <person name="Kaiser P."/>
            <person name="Griffin D.K."/>
            <person name="Rao M."/>
            <person name="Pitel F."/>
            <person name="Wang J."/>
            <person name="Li N."/>
        </authorList>
    </citation>
    <scope>NUCLEOTIDE SEQUENCE [LARGE SCALE GENOMIC DNA]</scope>
</reference>
<sequence>LLLFFHYRNIYFKLRKWGKNGEKKTK</sequence>
<feature type="non-terminal residue" evidence="1">
    <location>
        <position position="1"/>
    </location>
</feature>
<keyword evidence="2" id="KW-1185">Reference proteome</keyword>